<dbReference type="AlphaFoldDB" id="B2HFP5"/>
<gene>
    <name evidence="2" type="ordered locus">MMAR_1432</name>
</gene>
<dbReference type="OrthoDB" id="4734452at2"/>
<keyword evidence="1" id="KW-0472">Membrane</keyword>
<dbReference type="InterPro" id="IPR033458">
    <property type="entry name" value="DUF5134"/>
</dbReference>
<keyword evidence="1" id="KW-0812">Transmembrane</keyword>
<sequence>MIHDLMLRWVVTGLFALSAAECVAAIATTRRPWTLVVHHGLHLVMAVAMAVMAWPRGAQLQPTGPAVFFLLAAVWFVAMAIVASATTAGRGVYVYHALMMLASSWMYAIMSDHLLPLLSSTQHAPATTTSIPTMDEAAMNMPATSASPIWFSTVNWFGAVGLAAAAVFWACLYLIGQPHEGTRSRSLGNLGQATMAAGMAILFFATLLRI</sequence>
<accession>B2HFP5</accession>
<dbReference type="RefSeq" id="WP_012393293.1">
    <property type="nucleotide sequence ID" value="NC_010612.1"/>
</dbReference>
<feature type="transmembrane region" description="Helical" evidence="1">
    <location>
        <begin position="6"/>
        <end position="28"/>
    </location>
</feature>
<dbReference type="Pfam" id="PF17197">
    <property type="entry name" value="DUF5134"/>
    <property type="match status" value="1"/>
</dbReference>
<dbReference type="eggNOG" id="ENOG50334C0">
    <property type="taxonomic scope" value="Bacteria"/>
</dbReference>
<keyword evidence="1" id="KW-1133">Transmembrane helix</keyword>
<evidence type="ECO:0000313" key="2">
    <source>
        <dbReference type="EMBL" id="ACC39890.1"/>
    </source>
</evidence>
<evidence type="ECO:0000256" key="1">
    <source>
        <dbReference type="SAM" id="Phobius"/>
    </source>
</evidence>
<proteinExistence type="predicted"/>
<keyword evidence="3" id="KW-1185">Reference proteome</keyword>
<dbReference type="Proteomes" id="UP000001190">
    <property type="component" value="Chromosome"/>
</dbReference>
<feature type="transmembrane region" description="Helical" evidence="1">
    <location>
        <begin position="187"/>
        <end position="208"/>
    </location>
</feature>
<feature type="transmembrane region" description="Helical" evidence="1">
    <location>
        <begin position="92"/>
        <end position="110"/>
    </location>
</feature>
<dbReference type="EMBL" id="CP000854">
    <property type="protein sequence ID" value="ACC39890.1"/>
    <property type="molecule type" value="Genomic_DNA"/>
</dbReference>
<feature type="transmembrane region" description="Helical" evidence="1">
    <location>
        <begin position="35"/>
        <end position="54"/>
    </location>
</feature>
<evidence type="ECO:0000313" key="3">
    <source>
        <dbReference type="Proteomes" id="UP000001190"/>
    </source>
</evidence>
<protein>
    <submittedName>
        <fullName evidence="2">Conserved hypothetical membrane protein</fullName>
    </submittedName>
</protein>
<dbReference type="KEGG" id="mmi:MMAR_1432"/>
<reference evidence="2 3" key="1">
    <citation type="journal article" date="2008" name="Genome Res.">
        <title>Insights from the complete genome sequence of Mycobacterium marinum on the evolution of Mycobacterium tuberculosis.</title>
        <authorList>
            <person name="Stinear T.P."/>
            <person name="Seemann T."/>
            <person name="Harrison P.F."/>
            <person name="Jenkin G.A."/>
            <person name="Davies J.K."/>
            <person name="Johnson P.D."/>
            <person name="Abdellah Z."/>
            <person name="Arrowsmith C."/>
            <person name="Chillingworth T."/>
            <person name="Churcher C."/>
            <person name="Clarke K."/>
            <person name="Cronin A."/>
            <person name="Davis P."/>
            <person name="Goodhead I."/>
            <person name="Holroyd N."/>
            <person name="Jagels K."/>
            <person name="Lord A."/>
            <person name="Moule S."/>
            <person name="Mungall K."/>
            <person name="Norbertczak H."/>
            <person name="Quail M.A."/>
            <person name="Rabbinowitsch E."/>
            <person name="Walker D."/>
            <person name="White B."/>
            <person name="Whitehead S."/>
            <person name="Small P.L."/>
            <person name="Brosch R."/>
            <person name="Ramakrishnan L."/>
            <person name="Fischbach M.A."/>
            <person name="Parkhill J."/>
            <person name="Cole S.T."/>
        </authorList>
    </citation>
    <scope>NUCLEOTIDE SEQUENCE [LARGE SCALE GENOMIC DNA]</scope>
    <source>
        <strain evidence="3">ATCC BAA-535 / M</strain>
    </source>
</reference>
<feature type="transmembrane region" description="Helical" evidence="1">
    <location>
        <begin position="66"/>
        <end position="85"/>
    </location>
</feature>
<dbReference type="HOGENOM" id="CLU_084456_0_0_11"/>
<name>B2HFP5_MYCMM</name>
<organism evidence="2 3">
    <name type="scientific">Mycobacterium marinum (strain ATCC BAA-535 / M)</name>
    <dbReference type="NCBI Taxonomy" id="216594"/>
    <lineage>
        <taxon>Bacteria</taxon>
        <taxon>Bacillati</taxon>
        <taxon>Actinomycetota</taxon>
        <taxon>Actinomycetes</taxon>
        <taxon>Mycobacteriales</taxon>
        <taxon>Mycobacteriaceae</taxon>
        <taxon>Mycobacterium</taxon>
        <taxon>Mycobacterium ulcerans group</taxon>
    </lineage>
</organism>
<dbReference type="STRING" id="216594.MMAR_1432"/>
<feature type="transmembrane region" description="Helical" evidence="1">
    <location>
        <begin position="149"/>
        <end position="175"/>
    </location>
</feature>